<reference evidence="2" key="2">
    <citation type="submission" date="2023-01" db="EMBL/GenBank/DDBJ databases">
        <authorList>
            <person name="Sun Q."/>
            <person name="Evtushenko L."/>
        </authorList>
    </citation>
    <scope>NUCLEOTIDE SEQUENCE</scope>
    <source>
        <strain evidence="2">VKM B-2935</strain>
    </source>
</reference>
<comment type="caution">
    <text evidence="2">The sequence shown here is derived from an EMBL/GenBank/DDBJ whole genome shotgun (WGS) entry which is preliminary data.</text>
</comment>
<dbReference type="Proteomes" id="UP001143328">
    <property type="component" value="Unassembled WGS sequence"/>
</dbReference>
<reference evidence="2" key="1">
    <citation type="journal article" date="2014" name="Int. J. Syst. Evol. Microbiol.">
        <title>Complete genome sequence of Corynebacterium casei LMG S-19264T (=DSM 44701T), isolated from a smear-ripened cheese.</title>
        <authorList>
            <consortium name="US DOE Joint Genome Institute (JGI-PGF)"/>
            <person name="Walter F."/>
            <person name="Albersmeier A."/>
            <person name="Kalinowski J."/>
            <person name="Ruckert C."/>
        </authorList>
    </citation>
    <scope>NUCLEOTIDE SEQUENCE</scope>
    <source>
        <strain evidence="2">VKM B-2935</strain>
    </source>
</reference>
<dbReference type="InterPro" id="IPR027367">
    <property type="entry name" value="Gly-zipper_YMGG"/>
</dbReference>
<evidence type="ECO:0000313" key="2">
    <source>
        <dbReference type="EMBL" id="GLK88356.1"/>
    </source>
</evidence>
<proteinExistence type="predicted"/>
<dbReference type="RefSeq" id="WP_271194580.1">
    <property type="nucleotide sequence ID" value="NZ_BSFN01000003.1"/>
</dbReference>
<dbReference type="EMBL" id="BSFN01000003">
    <property type="protein sequence ID" value="GLK88356.1"/>
    <property type="molecule type" value="Genomic_DNA"/>
</dbReference>
<evidence type="ECO:0000259" key="1">
    <source>
        <dbReference type="Pfam" id="PF13441"/>
    </source>
</evidence>
<organism evidence="2 3">
    <name type="scientific">Pseudomonas turukhanskensis</name>
    <dbReference type="NCBI Taxonomy" id="1806536"/>
    <lineage>
        <taxon>Bacteria</taxon>
        <taxon>Pseudomonadati</taxon>
        <taxon>Pseudomonadota</taxon>
        <taxon>Gammaproteobacteria</taxon>
        <taxon>Pseudomonadales</taxon>
        <taxon>Pseudomonadaceae</taxon>
        <taxon>Pseudomonas</taxon>
    </lineage>
</organism>
<sequence length="301" mass="31279">MTHHSPTNALHTSARIAMSFVAAGCIFISGCASTGPTSKVAATTTAQYYPACYEPVSHLRGSEDAVKNSAITGAIAGGLIGGLAGGLSGDDHAARNALIGAAGGALVGGAAGYYVEKQKQITDDNERIGSYATDIERSTGEIDRSVGYAKAAQACYQREFTNLREARKAKKISEADGRAHLAEIVSGLKETNALLAAADGRTGEDLDAYTQAYEKDLQATGVQRETVAQVATPDTKKKTTVTSAQRAKVTTQAVSTEKAAQKAQTSRTESQKVATQGKAIVTDVCNNPDMGDWAPESCAKA</sequence>
<protein>
    <recommendedName>
        <fullName evidence="1">YMGG-like Gly-zipper domain-containing protein</fullName>
    </recommendedName>
</protein>
<gene>
    <name evidence="2" type="ORF">GCM10017655_14180</name>
</gene>
<feature type="domain" description="YMGG-like Gly-zipper" evidence="1">
    <location>
        <begin position="68"/>
        <end position="114"/>
    </location>
</feature>
<dbReference type="Pfam" id="PF13441">
    <property type="entry name" value="Gly-zipper_YMGG"/>
    <property type="match status" value="1"/>
</dbReference>
<name>A0A9W6K500_9PSED</name>
<dbReference type="AlphaFoldDB" id="A0A9W6K500"/>
<evidence type="ECO:0000313" key="3">
    <source>
        <dbReference type="Proteomes" id="UP001143328"/>
    </source>
</evidence>
<accession>A0A9W6K500</accession>
<keyword evidence="3" id="KW-1185">Reference proteome</keyword>
<dbReference type="NCBIfam" id="NF041250">
    <property type="entry name" value="VI_TagQ"/>
    <property type="match status" value="1"/>
</dbReference>